<evidence type="ECO:0000256" key="5">
    <source>
        <dbReference type="ARBA" id="ARBA00023014"/>
    </source>
</evidence>
<reference evidence="7 8" key="1">
    <citation type="submission" date="2023-07" db="EMBL/GenBank/DDBJ databases">
        <title>The novel representative of Negativicutes class, Anaeroselena agilis gen. nov. sp. nov.</title>
        <authorList>
            <person name="Prokofeva M.I."/>
            <person name="Elcheninov A.G."/>
            <person name="Klyukina A."/>
            <person name="Kublanov I.V."/>
            <person name="Frolov E.N."/>
            <person name="Podosokorskaya O.A."/>
        </authorList>
    </citation>
    <scope>NUCLEOTIDE SEQUENCE [LARGE SCALE GENOMIC DNA]</scope>
    <source>
        <strain evidence="7 8">4137-cl</strain>
    </source>
</reference>
<dbReference type="SUPFAM" id="SSF52540">
    <property type="entry name" value="P-loop containing nucleoside triphosphate hydrolases"/>
    <property type="match status" value="1"/>
</dbReference>
<accession>A0ABU3NZD2</accession>
<name>A0ABU3NZD2_9FIRM</name>
<dbReference type="PROSITE" id="PS01215">
    <property type="entry name" value="MRP"/>
    <property type="match status" value="1"/>
</dbReference>
<keyword evidence="3 6" id="KW-0067">ATP-binding</keyword>
<dbReference type="PANTHER" id="PTHR23264:SF19">
    <property type="entry name" value="CYTOSOLIC FE-S CLUSTER ASSEMBLY FACTOR NUBP2"/>
    <property type="match status" value="1"/>
</dbReference>
<keyword evidence="1 6" id="KW-0479">Metal-binding</keyword>
<evidence type="ECO:0000256" key="2">
    <source>
        <dbReference type="ARBA" id="ARBA00022741"/>
    </source>
</evidence>
<dbReference type="InterPro" id="IPR000808">
    <property type="entry name" value="Mrp-like_CS"/>
</dbReference>
<keyword evidence="8" id="KW-1185">Reference proteome</keyword>
<dbReference type="Gene3D" id="3.40.50.300">
    <property type="entry name" value="P-loop containing nucleotide triphosphate hydrolases"/>
    <property type="match status" value="1"/>
</dbReference>
<dbReference type="CDD" id="cd02037">
    <property type="entry name" value="Mrp_NBP35"/>
    <property type="match status" value="1"/>
</dbReference>
<proteinExistence type="inferred from homology"/>
<keyword evidence="5 6" id="KW-0411">Iron-sulfur</keyword>
<dbReference type="InterPro" id="IPR019591">
    <property type="entry name" value="Mrp/NBP35_ATP-bd"/>
</dbReference>
<evidence type="ECO:0000256" key="6">
    <source>
        <dbReference type="HAMAP-Rule" id="MF_02040"/>
    </source>
</evidence>
<comment type="similarity">
    <text evidence="6">Belongs to the Mrp/NBP35 ATP-binding proteins family.</text>
</comment>
<dbReference type="RefSeq" id="WP_413780616.1">
    <property type="nucleotide sequence ID" value="NZ_JAUOZS010000001.1"/>
</dbReference>
<protein>
    <recommendedName>
        <fullName evidence="6">Iron-sulfur cluster carrier protein</fullName>
    </recommendedName>
</protein>
<dbReference type="Proteomes" id="UP001254848">
    <property type="component" value="Unassembled WGS sequence"/>
</dbReference>
<evidence type="ECO:0000256" key="3">
    <source>
        <dbReference type="ARBA" id="ARBA00022840"/>
    </source>
</evidence>
<comment type="function">
    <text evidence="6">Binds and transfers iron-sulfur (Fe-S) clusters to target apoproteins. Can hydrolyze ATP.</text>
</comment>
<dbReference type="InterPro" id="IPR033756">
    <property type="entry name" value="YlxH/NBP35"/>
</dbReference>
<comment type="subunit">
    <text evidence="6">Homodimer.</text>
</comment>
<feature type="binding site" evidence="6">
    <location>
        <begin position="34"/>
        <end position="41"/>
    </location>
    <ligand>
        <name>ATP</name>
        <dbReference type="ChEBI" id="CHEBI:30616"/>
    </ligand>
</feature>
<gene>
    <name evidence="7" type="ORF">Q4T40_12815</name>
</gene>
<dbReference type="PANTHER" id="PTHR23264">
    <property type="entry name" value="NUCLEOTIDE-BINDING PROTEIN NBP35 YEAST -RELATED"/>
    <property type="match status" value="1"/>
</dbReference>
<keyword evidence="2 6" id="KW-0547">Nucleotide-binding</keyword>
<dbReference type="InterPro" id="IPR027417">
    <property type="entry name" value="P-loop_NTPase"/>
</dbReference>
<dbReference type="HAMAP" id="MF_02040">
    <property type="entry name" value="Mrp_NBP35"/>
    <property type="match status" value="1"/>
</dbReference>
<evidence type="ECO:0000313" key="7">
    <source>
        <dbReference type="EMBL" id="MDT8902130.1"/>
    </source>
</evidence>
<organism evidence="7 8">
    <name type="scientific">Anaeroselena agilis</name>
    <dbReference type="NCBI Taxonomy" id="3063788"/>
    <lineage>
        <taxon>Bacteria</taxon>
        <taxon>Bacillati</taxon>
        <taxon>Bacillota</taxon>
        <taxon>Negativicutes</taxon>
        <taxon>Acetonemataceae</taxon>
        <taxon>Anaeroselena</taxon>
    </lineage>
</organism>
<evidence type="ECO:0000313" key="8">
    <source>
        <dbReference type="Proteomes" id="UP001254848"/>
    </source>
</evidence>
<dbReference type="GO" id="GO:0005524">
    <property type="term" value="F:ATP binding"/>
    <property type="evidence" value="ECO:0007669"/>
    <property type="project" value="UniProtKB-KW"/>
</dbReference>
<evidence type="ECO:0000256" key="1">
    <source>
        <dbReference type="ARBA" id="ARBA00022723"/>
    </source>
</evidence>
<sequence>MVACANQDPKDKAQDEKISRFLSGVNHTLMFMSGKGGVGKSTTAVNVALLLSEKGHKVGLLDIDIHGPSVAGLLGLKGMPINIVNEKIQPFQVNDNLRVVTFQGFLDNPDQPIIWRGPVKMGVILQLLADVDWGELDFLIIDSPPGTGDEPLTVAQRVPECRAVVITTPQEIALADVRKSLNFCKQTNLKILGIIENMSGFVCPSCGVRHDIFKTGGGEKTAEQWGIAFLGKIPIDPGVVEAGDLGSGIIKTDGPAKSCLEEIVRRIQENLDSATENK</sequence>
<dbReference type="Pfam" id="PF10609">
    <property type="entry name" value="ParA"/>
    <property type="match status" value="1"/>
</dbReference>
<comment type="caution">
    <text evidence="7">The sequence shown here is derived from an EMBL/GenBank/DDBJ whole genome shotgun (WGS) entry which is preliminary data.</text>
</comment>
<keyword evidence="4 6" id="KW-0408">Iron</keyword>
<keyword evidence="6" id="KW-0378">Hydrolase</keyword>
<dbReference type="EMBL" id="JAUOZS010000001">
    <property type="protein sequence ID" value="MDT8902130.1"/>
    <property type="molecule type" value="Genomic_DNA"/>
</dbReference>
<evidence type="ECO:0000256" key="4">
    <source>
        <dbReference type="ARBA" id="ARBA00023004"/>
    </source>
</evidence>